<dbReference type="SMART" id="SM00891">
    <property type="entry name" value="ERCC4"/>
    <property type="match status" value="1"/>
</dbReference>
<dbReference type="GO" id="GO:0000712">
    <property type="term" value="P:resolution of meiotic recombination intermediates"/>
    <property type="evidence" value="ECO:0007669"/>
    <property type="project" value="TreeGrafter"/>
</dbReference>
<dbReference type="GO" id="GO:0048476">
    <property type="term" value="C:Holliday junction resolvase complex"/>
    <property type="evidence" value="ECO:0007669"/>
    <property type="project" value="UniProtKB-UniRule"/>
</dbReference>
<sequence length="629" mass="67450">MSGDDEACANPLFLRWVGEWYAEARRRNTHGHYALKKAHESLQRHPLRIENAQDTVQLPGIGQGTADRLAKKLASWRCEHGIVVDSPNPAAPPGSAAGSGGGTSRGAQPARGTQLTRIYVPRYRSGAFALLLGLLKTRCLYGPDYYIPKSELVPMSEQYTDTPFHVGGSSRGGGGGGYAGGAMQLTAWSGMKTLESKSLAERQSGVKFCLTDEGLEIAIKVVGVLRARSELTADDSRLFANLEVQHAHSVRCDDASADAEGCLLPSDTEETGGAGGARALRPPLPPGARSVDTTGSGRQPARSSGPTMLSRSQSSLGGSFSRHSSSAADVGLGDLVKYPAGEYDIMLVVDNREVHSTADRALIEKELEACGVRVEVRPLTVGDYLWIARAKPAGACKQLPDIVLDYVVERKRMDDLCASIRDGRYREQHARILTTGFTNVFYVVEGNDPDAVGRLGEAAVDSALSRIQLHHGFHLKRPPSFEATLRLLRQTTGILDSVLGDIYAIPDRLVGMRGFAELKKTLAAKYPHASLAMSFDAYDLVSNKSGSLSVGEVYLRMLMALRGMSADRALTIGGLHQTPAQLVDALDAAEDSAGMLGDLTINSTCRRIGPVLGKRVAQFWTASSFSASE</sequence>
<dbReference type="InterPro" id="IPR010996">
    <property type="entry name" value="HHH_MUS81"/>
</dbReference>
<comment type="subcellular location">
    <subcellularLocation>
        <location evidence="2 16">Nucleus</location>
    </subcellularLocation>
</comment>
<dbReference type="EMBL" id="JANBOI010000745">
    <property type="protein sequence ID" value="KAJ1728760.1"/>
    <property type="molecule type" value="Genomic_DNA"/>
</dbReference>
<dbReference type="InterPro" id="IPR036388">
    <property type="entry name" value="WH-like_DNA-bd_sf"/>
</dbReference>
<dbReference type="InterPro" id="IPR033309">
    <property type="entry name" value="Mus81"/>
</dbReference>
<dbReference type="SUPFAM" id="SSF52980">
    <property type="entry name" value="Restriction endonuclease-like"/>
    <property type="match status" value="1"/>
</dbReference>
<protein>
    <recommendedName>
        <fullName evidence="4 16">Crossover junction endonuclease MUS81</fullName>
        <ecNumber evidence="16">3.1.22.-</ecNumber>
    </recommendedName>
</protein>
<dbReference type="PANTHER" id="PTHR13451">
    <property type="entry name" value="CLASS II CROSSOVER JUNCTION ENDONUCLEASE MUS81"/>
    <property type="match status" value="1"/>
</dbReference>
<dbReference type="GO" id="GO:0031573">
    <property type="term" value="P:mitotic intra-S DNA damage checkpoint signaling"/>
    <property type="evidence" value="ECO:0007669"/>
    <property type="project" value="TreeGrafter"/>
</dbReference>
<reference evidence="19" key="1">
    <citation type="submission" date="2022-07" db="EMBL/GenBank/DDBJ databases">
        <title>Phylogenomic reconstructions and comparative analyses of Kickxellomycotina fungi.</title>
        <authorList>
            <person name="Reynolds N.K."/>
            <person name="Stajich J.E."/>
            <person name="Barry K."/>
            <person name="Grigoriev I.V."/>
            <person name="Crous P."/>
            <person name="Smith M.E."/>
        </authorList>
    </citation>
    <scope>NUCLEOTIDE SEQUENCE</scope>
    <source>
        <strain evidence="19">BCRC 34381</strain>
    </source>
</reference>
<evidence type="ECO:0000256" key="14">
    <source>
        <dbReference type="ARBA" id="ARBA00023254"/>
    </source>
</evidence>
<dbReference type="InterPro" id="IPR027421">
    <property type="entry name" value="DNA_pol_lamdba_lyase_dom_sf"/>
</dbReference>
<keyword evidence="20" id="KW-1185">Reference proteome</keyword>
<keyword evidence="8 16" id="KW-0227">DNA damage</keyword>
<dbReference type="CDD" id="cd20074">
    <property type="entry name" value="XPF_nuclease_Mus81"/>
    <property type="match status" value="1"/>
</dbReference>
<dbReference type="EC" id="3.1.22.-" evidence="16"/>
<dbReference type="Gene3D" id="1.10.10.10">
    <property type="entry name" value="Winged helix-like DNA-binding domain superfamily/Winged helix DNA-binding domain"/>
    <property type="match status" value="1"/>
</dbReference>
<dbReference type="Proteomes" id="UP001143981">
    <property type="component" value="Unassembled WGS sequence"/>
</dbReference>
<evidence type="ECO:0000256" key="2">
    <source>
        <dbReference type="ARBA" id="ARBA00004123"/>
    </source>
</evidence>
<evidence type="ECO:0000256" key="13">
    <source>
        <dbReference type="ARBA" id="ARBA00023242"/>
    </source>
</evidence>
<keyword evidence="10 16" id="KW-0460">Magnesium</keyword>
<feature type="compositionally biased region" description="Polar residues" evidence="17">
    <location>
        <begin position="291"/>
        <end position="307"/>
    </location>
</feature>
<dbReference type="InterPro" id="IPR011335">
    <property type="entry name" value="Restrct_endonuc-II-like"/>
</dbReference>
<evidence type="ECO:0000256" key="11">
    <source>
        <dbReference type="ARBA" id="ARBA00023172"/>
    </source>
</evidence>
<dbReference type="Gene3D" id="1.10.150.670">
    <property type="entry name" value="Crossover junction endonuclease EME1, DNA-binding domain"/>
    <property type="match status" value="1"/>
</dbReference>
<dbReference type="AlphaFoldDB" id="A0A9W7YBR5"/>
<feature type="domain" description="ERCC4" evidence="18">
    <location>
        <begin position="346"/>
        <end position="448"/>
    </location>
</feature>
<evidence type="ECO:0000256" key="9">
    <source>
        <dbReference type="ARBA" id="ARBA00022801"/>
    </source>
</evidence>
<dbReference type="PANTHER" id="PTHR13451:SF0">
    <property type="entry name" value="CROSSOVER JUNCTION ENDONUCLEASE MUS81"/>
    <property type="match status" value="1"/>
</dbReference>
<dbReference type="SUPFAM" id="SSF47802">
    <property type="entry name" value="DNA polymerase beta, N-terminal domain-like"/>
    <property type="match status" value="1"/>
</dbReference>
<dbReference type="GO" id="GO:0046872">
    <property type="term" value="F:metal ion binding"/>
    <property type="evidence" value="ECO:0007669"/>
    <property type="project" value="UniProtKB-UniRule"/>
</dbReference>
<evidence type="ECO:0000259" key="18">
    <source>
        <dbReference type="SMART" id="SM00891"/>
    </source>
</evidence>
<dbReference type="GO" id="GO:0005634">
    <property type="term" value="C:nucleus"/>
    <property type="evidence" value="ECO:0007669"/>
    <property type="project" value="UniProtKB-SubCell"/>
</dbReference>
<comment type="similarity">
    <text evidence="3 16">Belongs to the XPF family.</text>
</comment>
<keyword evidence="13 16" id="KW-0539">Nucleus</keyword>
<feature type="compositionally biased region" description="Low complexity" evidence="17">
    <location>
        <begin position="309"/>
        <end position="326"/>
    </location>
</feature>
<dbReference type="Pfam" id="PF14716">
    <property type="entry name" value="HHH_8"/>
    <property type="match status" value="1"/>
</dbReference>
<evidence type="ECO:0000256" key="3">
    <source>
        <dbReference type="ARBA" id="ARBA00010015"/>
    </source>
</evidence>
<keyword evidence="6 16" id="KW-0479">Metal-binding</keyword>
<evidence type="ECO:0000256" key="7">
    <source>
        <dbReference type="ARBA" id="ARBA00022759"/>
    </source>
</evidence>
<dbReference type="FunFam" id="3.40.50.10130:FF:000005">
    <property type="entry name" value="crossover junction endonuclease MUS81 isoform X1"/>
    <property type="match status" value="1"/>
</dbReference>
<dbReference type="GO" id="GO:0048257">
    <property type="term" value="F:3'-flap endonuclease activity"/>
    <property type="evidence" value="ECO:0007669"/>
    <property type="project" value="TreeGrafter"/>
</dbReference>
<dbReference type="InterPro" id="IPR006166">
    <property type="entry name" value="ERCC4_domain"/>
</dbReference>
<comment type="cofactor">
    <cofactor evidence="1 16">
        <name>Mg(2+)</name>
        <dbReference type="ChEBI" id="CHEBI:18420"/>
    </cofactor>
</comment>
<keyword evidence="14" id="KW-0469">Meiosis</keyword>
<evidence type="ECO:0000256" key="4">
    <source>
        <dbReference type="ARBA" id="ARBA00017114"/>
    </source>
</evidence>
<evidence type="ECO:0000313" key="20">
    <source>
        <dbReference type="Proteomes" id="UP001143981"/>
    </source>
</evidence>
<gene>
    <name evidence="19" type="primary">MUS81</name>
    <name evidence="19" type="ORF">LPJ61_003866</name>
</gene>
<evidence type="ECO:0000256" key="12">
    <source>
        <dbReference type="ARBA" id="ARBA00023204"/>
    </source>
</evidence>
<dbReference type="GO" id="GO:0000727">
    <property type="term" value="P:double-strand break repair via break-induced replication"/>
    <property type="evidence" value="ECO:0007669"/>
    <property type="project" value="UniProtKB-UniRule"/>
</dbReference>
<dbReference type="OrthoDB" id="5963188at2759"/>
<organism evidence="19 20">
    <name type="scientific">Coemansia biformis</name>
    <dbReference type="NCBI Taxonomy" id="1286918"/>
    <lineage>
        <taxon>Eukaryota</taxon>
        <taxon>Fungi</taxon>
        <taxon>Fungi incertae sedis</taxon>
        <taxon>Zoopagomycota</taxon>
        <taxon>Kickxellomycotina</taxon>
        <taxon>Kickxellomycetes</taxon>
        <taxon>Kickxellales</taxon>
        <taxon>Kickxellaceae</taxon>
        <taxon>Coemansia</taxon>
    </lineage>
</organism>
<comment type="subunit">
    <text evidence="16">Interacts with EME1.</text>
</comment>
<evidence type="ECO:0000256" key="8">
    <source>
        <dbReference type="ARBA" id="ARBA00022763"/>
    </source>
</evidence>
<dbReference type="InterPro" id="IPR047417">
    <property type="entry name" value="WHD_MUS81"/>
</dbReference>
<evidence type="ECO:0000256" key="16">
    <source>
        <dbReference type="RuleBase" id="RU369042"/>
    </source>
</evidence>
<evidence type="ECO:0000313" key="19">
    <source>
        <dbReference type="EMBL" id="KAJ1728760.1"/>
    </source>
</evidence>
<evidence type="ECO:0000256" key="5">
    <source>
        <dbReference type="ARBA" id="ARBA00022722"/>
    </source>
</evidence>
<evidence type="ECO:0000256" key="17">
    <source>
        <dbReference type="SAM" id="MobiDB-lite"/>
    </source>
</evidence>
<dbReference type="GO" id="GO:0006308">
    <property type="term" value="P:DNA catabolic process"/>
    <property type="evidence" value="ECO:0007669"/>
    <property type="project" value="UniProtKB-UniRule"/>
</dbReference>
<keyword evidence="9 16" id="KW-0378">Hydrolase</keyword>
<keyword evidence="12 16" id="KW-0234">DNA repair</keyword>
<dbReference type="GO" id="GO:0008821">
    <property type="term" value="F:crossover junction DNA endonuclease activity"/>
    <property type="evidence" value="ECO:0007669"/>
    <property type="project" value="UniProtKB-UniRule"/>
</dbReference>
<evidence type="ECO:0000256" key="6">
    <source>
        <dbReference type="ARBA" id="ARBA00022723"/>
    </source>
</evidence>
<comment type="function">
    <text evidence="15 16">Interacts with EME1 to form a DNA structure-specific endonuclease with substrate preference for branched DNA structures with a 5'-end at the branch nick. Typical substrates include 3'-flap structures, D-loops, replication forks and nicked Holliday junctions. May be required in mitosis for the processing of stalled or collapsed replication fork intermediates. May be required in meiosis for the repair of meiosis-specific double strand breaks subsequent to single-end invasion (SEI).</text>
</comment>
<accession>A0A9W7YBR5</accession>
<dbReference type="CDD" id="cd21036">
    <property type="entry name" value="WH_MUS81"/>
    <property type="match status" value="1"/>
</dbReference>
<dbReference type="InterPro" id="IPR047416">
    <property type="entry name" value="XPF_nuclease_Mus81"/>
</dbReference>
<evidence type="ECO:0000256" key="15">
    <source>
        <dbReference type="ARBA" id="ARBA00058015"/>
    </source>
</evidence>
<feature type="region of interest" description="Disordered" evidence="17">
    <location>
        <begin position="263"/>
        <end position="326"/>
    </location>
</feature>
<dbReference type="Pfam" id="PF02732">
    <property type="entry name" value="ERCC4"/>
    <property type="match status" value="1"/>
</dbReference>
<dbReference type="InterPro" id="IPR042530">
    <property type="entry name" value="EME1/EME2_C"/>
</dbReference>
<keyword evidence="11 16" id="KW-0233">DNA recombination</keyword>
<name>A0A9W7YBR5_9FUNG</name>
<dbReference type="Gene3D" id="3.40.50.10130">
    <property type="match status" value="1"/>
</dbReference>
<feature type="region of interest" description="Disordered" evidence="17">
    <location>
        <begin position="84"/>
        <end position="112"/>
    </location>
</feature>
<proteinExistence type="inferred from homology"/>
<keyword evidence="7 16" id="KW-0255">Endonuclease</keyword>
<dbReference type="GO" id="GO:0003677">
    <property type="term" value="F:DNA binding"/>
    <property type="evidence" value="ECO:0007669"/>
    <property type="project" value="UniProtKB-UniRule"/>
</dbReference>
<evidence type="ECO:0000256" key="10">
    <source>
        <dbReference type="ARBA" id="ARBA00022842"/>
    </source>
</evidence>
<keyword evidence="5 16" id="KW-0540">Nuclease</keyword>
<dbReference type="Gene3D" id="1.10.150.110">
    <property type="entry name" value="DNA polymerase beta, N-terminal domain-like"/>
    <property type="match status" value="1"/>
</dbReference>
<evidence type="ECO:0000256" key="1">
    <source>
        <dbReference type="ARBA" id="ARBA00001946"/>
    </source>
</evidence>
<comment type="caution">
    <text evidence="19">The sequence shown here is derived from an EMBL/GenBank/DDBJ whole genome shotgun (WGS) entry which is preliminary data.</text>
</comment>